<dbReference type="CDD" id="cd03354">
    <property type="entry name" value="LbH_SAT"/>
    <property type="match status" value="1"/>
</dbReference>
<evidence type="ECO:0000256" key="1">
    <source>
        <dbReference type="ARBA" id="ARBA00022605"/>
    </source>
</evidence>
<keyword evidence="2 4" id="KW-0808">Transferase</keyword>
<evidence type="ECO:0000256" key="3">
    <source>
        <dbReference type="ARBA" id="ARBA00023315"/>
    </source>
</evidence>
<reference evidence="4 5" key="2">
    <citation type="submission" date="2016-06" db="EMBL/GenBank/DDBJ databases">
        <title>Pedobacter psychrophilus sp. nov., isolated from Antarctic fragmentary rock.</title>
        <authorList>
            <person name="Svec P."/>
        </authorList>
    </citation>
    <scope>NUCLEOTIDE SEQUENCE [LARGE SCALE GENOMIC DNA]</scope>
    <source>
        <strain evidence="4 5">CCM 8644</strain>
    </source>
</reference>
<gene>
    <name evidence="4" type="ORF">A5893_05425</name>
</gene>
<dbReference type="AlphaFoldDB" id="A0A179DIK9"/>
<keyword evidence="1" id="KW-0028">Amino-acid biosynthesis</keyword>
<dbReference type="InterPro" id="IPR053376">
    <property type="entry name" value="Serine_acetyltransferase"/>
</dbReference>
<dbReference type="SUPFAM" id="SSF51161">
    <property type="entry name" value="Trimeric LpxA-like enzymes"/>
    <property type="match status" value="1"/>
</dbReference>
<evidence type="ECO:0000313" key="4">
    <source>
        <dbReference type="EMBL" id="OAQ40389.1"/>
    </source>
</evidence>
<dbReference type="InterPro" id="IPR045304">
    <property type="entry name" value="LbH_SAT"/>
</dbReference>
<dbReference type="STRING" id="1826909.A5893_05425"/>
<reference evidence="4 5" key="1">
    <citation type="submission" date="2016-04" db="EMBL/GenBank/DDBJ databases">
        <authorList>
            <person name="Evans L.H."/>
            <person name="Alamgir A."/>
            <person name="Owens N."/>
            <person name="Weber N.D."/>
            <person name="Virtaneva K."/>
            <person name="Barbian K."/>
            <person name="Babar A."/>
            <person name="Rosenke K."/>
        </authorList>
    </citation>
    <scope>NUCLEOTIDE SEQUENCE [LARGE SCALE GENOMIC DNA]</scope>
    <source>
        <strain evidence="4 5">CCM 8644</strain>
    </source>
</reference>
<dbReference type="InterPro" id="IPR011004">
    <property type="entry name" value="Trimer_LpxA-like_sf"/>
</dbReference>
<dbReference type="Gene3D" id="2.160.10.10">
    <property type="entry name" value="Hexapeptide repeat proteins"/>
    <property type="match status" value="1"/>
</dbReference>
<dbReference type="Proteomes" id="UP000078459">
    <property type="component" value="Unassembled WGS sequence"/>
</dbReference>
<keyword evidence="3" id="KW-0012">Acyltransferase</keyword>
<dbReference type="GO" id="GO:0016746">
    <property type="term" value="F:acyltransferase activity"/>
    <property type="evidence" value="ECO:0007669"/>
    <property type="project" value="UniProtKB-KW"/>
</dbReference>
<comment type="caution">
    <text evidence="4">The sequence shown here is derived from an EMBL/GenBank/DDBJ whole genome shotgun (WGS) entry which is preliminary data.</text>
</comment>
<dbReference type="GO" id="GO:0008652">
    <property type="term" value="P:amino acid biosynthetic process"/>
    <property type="evidence" value="ECO:0007669"/>
    <property type="project" value="UniProtKB-KW"/>
</dbReference>
<sequence>MNKDFIKTLFDRQQRAQAIPTNQSIADWALEIIGLMFPEASDKIFNSDEEISQEFTNLQHQLNNLLDATQACKDCNNDIIAAQFFDDIPNLYQKLKKDVTALNDGDPAANNEFEVIRTYPGFWAIAFYRIAHQLLKLNTPLIPRILTEFAHSKTGIDIHPGAQIGDYFCIDHGTGIVIGETAIIGKNVKLYQGVTLGALSVSKNLAGVKRHPTVEDGVVIYSNATILGGETTLGQNSIIGGNVWLTKSVPSNATVYHTPSIKVIENSNHPI</sequence>
<dbReference type="PANTHER" id="PTHR42811">
    <property type="entry name" value="SERINE ACETYLTRANSFERASE"/>
    <property type="match status" value="1"/>
</dbReference>
<protein>
    <submittedName>
        <fullName evidence="4">Serine acetyltransferase</fullName>
    </submittedName>
</protein>
<evidence type="ECO:0000313" key="5">
    <source>
        <dbReference type="Proteomes" id="UP000078459"/>
    </source>
</evidence>
<dbReference type="InterPro" id="IPR042122">
    <property type="entry name" value="Ser_AcTrfase_N_sf"/>
</dbReference>
<name>A0A179DIK9_9SPHI</name>
<dbReference type="RefSeq" id="WP_068821627.1">
    <property type="nucleotide sequence ID" value="NZ_LWHJ01000022.1"/>
</dbReference>
<dbReference type="NCBIfam" id="NF041874">
    <property type="entry name" value="EPS_EpsC"/>
    <property type="match status" value="1"/>
</dbReference>
<proteinExistence type="predicted"/>
<organism evidence="4 5">
    <name type="scientific">Pedobacter psychrophilus</name>
    <dbReference type="NCBI Taxonomy" id="1826909"/>
    <lineage>
        <taxon>Bacteria</taxon>
        <taxon>Pseudomonadati</taxon>
        <taxon>Bacteroidota</taxon>
        <taxon>Sphingobacteriia</taxon>
        <taxon>Sphingobacteriales</taxon>
        <taxon>Sphingobacteriaceae</taxon>
        <taxon>Pedobacter</taxon>
    </lineage>
</organism>
<dbReference type="Gene3D" id="1.10.3130.10">
    <property type="entry name" value="serine acetyltransferase, domain 1"/>
    <property type="match status" value="1"/>
</dbReference>
<keyword evidence="5" id="KW-1185">Reference proteome</keyword>
<dbReference type="OrthoDB" id="9801456at2"/>
<accession>A0A179DIK9</accession>
<dbReference type="EMBL" id="LWHJ01000022">
    <property type="protein sequence ID" value="OAQ40389.1"/>
    <property type="molecule type" value="Genomic_DNA"/>
</dbReference>
<evidence type="ECO:0000256" key="2">
    <source>
        <dbReference type="ARBA" id="ARBA00022679"/>
    </source>
</evidence>